<feature type="domain" description="Histidine kinase" evidence="7">
    <location>
        <begin position="729"/>
        <end position="954"/>
    </location>
</feature>
<dbReference type="InterPro" id="IPR013655">
    <property type="entry name" value="PAS_fold_3"/>
</dbReference>
<keyword evidence="3" id="KW-0597">Phosphoprotein</keyword>
<keyword evidence="11" id="KW-1185">Reference proteome</keyword>
<dbReference type="SUPFAM" id="SSF47384">
    <property type="entry name" value="Homodimeric domain of signal transducing histidine kinase"/>
    <property type="match status" value="1"/>
</dbReference>
<dbReference type="Pfam" id="PF08448">
    <property type="entry name" value="PAS_4"/>
    <property type="match status" value="2"/>
</dbReference>
<feature type="domain" description="PAC" evidence="9">
    <location>
        <begin position="522"/>
        <end position="574"/>
    </location>
</feature>
<evidence type="ECO:0000256" key="3">
    <source>
        <dbReference type="ARBA" id="ARBA00022553"/>
    </source>
</evidence>
<dbReference type="EC" id="2.7.13.3" evidence="2"/>
<keyword evidence="4" id="KW-0808">Transferase</keyword>
<feature type="domain" description="PAC" evidence="9">
    <location>
        <begin position="393"/>
        <end position="447"/>
    </location>
</feature>
<dbReference type="Pfam" id="PF00512">
    <property type="entry name" value="HisKA"/>
    <property type="match status" value="1"/>
</dbReference>
<feature type="domain" description="PAC" evidence="9">
    <location>
        <begin position="648"/>
        <end position="700"/>
    </location>
</feature>
<dbReference type="FunFam" id="3.30.450.20:FF:000099">
    <property type="entry name" value="Sensory box sensor histidine kinase"/>
    <property type="match status" value="1"/>
</dbReference>
<evidence type="ECO:0000259" key="9">
    <source>
        <dbReference type="PROSITE" id="PS50113"/>
    </source>
</evidence>
<dbReference type="InterPro" id="IPR004358">
    <property type="entry name" value="Sig_transdc_His_kin-like_C"/>
</dbReference>
<dbReference type="Gene3D" id="3.30.450.20">
    <property type="entry name" value="PAS domain"/>
    <property type="match status" value="5"/>
</dbReference>
<dbReference type="InterPro" id="IPR036890">
    <property type="entry name" value="HATPase_C_sf"/>
</dbReference>
<dbReference type="SMART" id="SM00388">
    <property type="entry name" value="HisKA"/>
    <property type="match status" value="1"/>
</dbReference>
<dbReference type="KEGG" id="fpal:HYN49_01055"/>
<dbReference type="InterPro" id="IPR000014">
    <property type="entry name" value="PAS"/>
</dbReference>
<dbReference type="OrthoDB" id="9766459at2"/>
<dbReference type="SMART" id="SM00086">
    <property type="entry name" value="PAC"/>
    <property type="match status" value="4"/>
</dbReference>
<accession>A0A2S1SDW3</accession>
<dbReference type="PROSITE" id="PS50113">
    <property type="entry name" value="PAC"/>
    <property type="match status" value="3"/>
</dbReference>
<dbReference type="PROSITE" id="PS50112">
    <property type="entry name" value="PAS"/>
    <property type="match status" value="2"/>
</dbReference>
<evidence type="ECO:0000256" key="5">
    <source>
        <dbReference type="ARBA" id="ARBA00022777"/>
    </source>
</evidence>
<dbReference type="GO" id="GO:0000155">
    <property type="term" value="F:phosphorelay sensor kinase activity"/>
    <property type="evidence" value="ECO:0007669"/>
    <property type="project" value="InterPro"/>
</dbReference>
<sequence>MTNTTKNAYSFLSGNGEMARLTREKDWENTAVGAIENWPQSLRTTLGLLLKSKFPMFLFWGPDLVCFYNDAYRPSLGQNGKHPNILGQKGEIAWPEIWDIIKPLMDQVINGDEATWAEDQLIPIFRNGKIEDVYWTFSYSPVIDESGNVGGVFVTCTESTEKVNLIADLKKTERSLTAALSQLEITDKRFRNTVQQAPLGITILRGPEFIPEMANDNYLQLVDRTLSEFVGRPLFDSLPSVKSVVEPLLKNVLETGEAFHASELSVMLNRYGKEELGYFNLVYHPLREDDNSISGIMVVATEVTEAVYGKHALMESEKQFRNLVMQSPIAMTIFRGPDYIVEIANDILIKNIWRKNSEDVIGKSILDVFPELNEQKYPALLEEVLITGKIHKESESIAFVQGDDGMRKFYLDYQYAPLHEADGSISGIMVTVNDVTERVEARKKLEDAEERLRLATEAAEMSTWDLDLSTKEIIHSERLAEIFGHDKTRKISHADMRLQIHPDDRSEIVEKAFAEALHTGVYKYEARVIKPTGQTIWIRTQGKVFFDEENKPLKMLGTLRDINEEKLWQQELLESETKFRLLADSLPQHIWTTNQHGEITYFNKSVQEYSGLSPKTLKEVGWVDIVHPDEIAHTVQSWQDSINTGKDYIFQHRFRRYDGIYRWHLCRATAQRDPSGEIQMWVGTSTDIHEQQEFVNELEKKVMERTRELERKNNDLEKMNAELQSFAYVSSHDLQEPLRKIQTFASRLIEKEYEALSDNAKDYFNRMQLAANRMQTLILDLLAYSRTSSSDLKFIRTDLRKIVDEVGKELKETIEEKKAIIHIGHLDTISVVPFQFVQLMHNLIGNALKFSKPGTSPEITIKSKIIHGNQTKIASLRQDESYCHISVSDNGIGFDPQYGERIFEVFQRLHAKNEFSGTGIGLAIVKKIVLNHHGAITATGIPDNGTTFDIYIPA</sequence>
<dbReference type="PANTHER" id="PTHR43304:SF1">
    <property type="entry name" value="PAC DOMAIN-CONTAINING PROTEIN"/>
    <property type="match status" value="1"/>
</dbReference>
<gene>
    <name evidence="10" type="ORF">HYN49_01055</name>
</gene>
<dbReference type="PROSITE" id="PS50109">
    <property type="entry name" value="HIS_KIN"/>
    <property type="match status" value="1"/>
</dbReference>
<protein>
    <recommendedName>
        <fullName evidence="2">histidine kinase</fullName>
        <ecNumber evidence="2">2.7.13.3</ecNumber>
    </recommendedName>
</protein>
<evidence type="ECO:0000256" key="6">
    <source>
        <dbReference type="SAM" id="Coils"/>
    </source>
</evidence>
<dbReference type="EMBL" id="CP029187">
    <property type="protein sequence ID" value="AWI24590.1"/>
    <property type="molecule type" value="Genomic_DNA"/>
</dbReference>
<dbReference type="InterPro" id="IPR052162">
    <property type="entry name" value="Sensor_kinase/Photoreceptor"/>
</dbReference>
<dbReference type="InterPro" id="IPR001610">
    <property type="entry name" value="PAC"/>
</dbReference>
<dbReference type="SMART" id="SM00387">
    <property type="entry name" value="HATPase_c"/>
    <property type="match status" value="1"/>
</dbReference>
<evidence type="ECO:0000256" key="4">
    <source>
        <dbReference type="ARBA" id="ARBA00022679"/>
    </source>
</evidence>
<dbReference type="NCBIfam" id="TIGR00229">
    <property type="entry name" value="sensory_box"/>
    <property type="match status" value="3"/>
</dbReference>
<comment type="catalytic activity">
    <reaction evidence="1">
        <text>ATP + protein L-histidine = ADP + protein N-phospho-L-histidine.</text>
        <dbReference type="EC" id="2.7.13.3"/>
    </reaction>
</comment>
<evidence type="ECO:0000256" key="2">
    <source>
        <dbReference type="ARBA" id="ARBA00012438"/>
    </source>
</evidence>
<reference evidence="10 11" key="1">
    <citation type="submission" date="2018-05" db="EMBL/GenBank/DDBJ databases">
        <title>Genome sequencing of Flavobacterium sp. HYN0049.</title>
        <authorList>
            <person name="Yi H."/>
            <person name="Baek C."/>
        </authorList>
    </citation>
    <scope>NUCLEOTIDE SEQUENCE [LARGE SCALE GENOMIC DNA]</scope>
    <source>
        <strain evidence="10 11">HYN0049</strain>
    </source>
</reference>
<dbReference type="InterPro" id="IPR003661">
    <property type="entry name" value="HisK_dim/P_dom"/>
</dbReference>
<feature type="coiled-coil region" evidence="6">
    <location>
        <begin position="695"/>
        <end position="726"/>
    </location>
</feature>
<evidence type="ECO:0000259" key="7">
    <source>
        <dbReference type="PROSITE" id="PS50109"/>
    </source>
</evidence>
<dbReference type="InterPro" id="IPR013656">
    <property type="entry name" value="PAS_4"/>
</dbReference>
<dbReference type="PRINTS" id="PR00344">
    <property type="entry name" value="BCTRLSENSOR"/>
</dbReference>
<dbReference type="InterPro" id="IPR035965">
    <property type="entry name" value="PAS-like_dom_sf"/>
</dbReference>
<dbReference type="SMART" id="SM00091">
    <property type="entry name" value="PAS"/>
    <property type="match status" value="4"/>
</dbReference>
<dbReference type="SUPFAM" id="SSF55874">
    <property type="entry name" value="ATPase domain of HSP90 chaperone/DNA topoisomerase II/histidine kinase"/>
    <property type="match status" value="1"/>
</dbReference>
<feature type="domain" description="PAS" evidence="8">
    <location>
        <begin position="575"/>
        <end position="645"/>
    </location>
</feature>
<evidence type="ECO:0000313" key="11">
    <source>
        <dbReference type="Proteomes" id="UP000244937"/>
    </source>
</evidence>
<dbReference type="RefSeq" id="WP_108902389.1">
    <property type="nucleotide sequence ID" value="NZ_CP029187.1"/>
</dbReference>
<evidence type="ECO:0000259" key="8">
    <source>
        <dbReference type="PROSITE" id="PS50112"/>
    </source>
</evidence>
<organism evidence="10 11">
    <name type="scientific">Flavobacterium pallidum</name>
    <dbReference type="NCBI Taxonomy" id="2172098"/>
    <lineage>
        <taxon>Bacteria</taxon>
        <taxon>Pseudomonadati</taxon>
        <taxon>Bacteroidota</taxon>
        <taxon>Flavobacteriia</taxon>
        <taxon>Flavobacteriales</taxon>
        <taxon>Flavobacteriaceae</taxon>
        <taxon>Flavobacterium</taxon>
    </lineage>
</organism>
<dbReference type="Gene3D" id="1.10.287.130">
    <property type="match status" value="1"/>
</dbReference>
<dbReference type="AlphaFoldDB" id="A0A2S1SDW3"/>
<dbReference type="Gene3D" id="3.30.565.10">
    <property type="entry name" value="Histidine kinase-like ATPase, C-terminal domain"/>
    <property type="match status" value="1"/>
</dbReference>
<dbReference type="CDD" id="cd00082">
    <property type="entry name" value="HisKA"/>
    <property type="match status" value="1"/>
</dbReference>
<name>A0A2S1SDW3_9FLAO</name>
<dbReference type="InterPro" id="IPR005467">
    <property type="entry name" value="His_kinase_dom"/>
</dbReference>
<dbReference type="CDD" id="cd00130">
    <property type="entry name" value="PAS"/>
    <property type="match status" value="2"/>
</dbReference>
<keyword evidence="5 10" id="KW-0418">Kinase</keyword>
<proteinExistence type="predicted"/>
<dbReference type="InterPro" id="IPR003594">
    <property type="entry name" value="HATPase_dom"/>
</dbReference>
<dbReference type="PANTHER" id="PTHR43304">
    <property type="entry name" value="PHYTOCHROME-LIKE PROTEIN CPH1"/>
    <property type="match status" value="1"/>
</dbReference>
<keyword evidence="6" id="KW-0175">Coiled coil</keyword>
<dbReference type="Pfam" id="PF02518">
    <property type="entry name" value="HATPase_c"/>
    <property type="match status" value="1"/>
</dbReference>
<dbReference type="Pfam" id="PF08447">
    <property type="entry name" value="PAS_3"/>
    <property type="match status" value="2"/>
</dbReference>
<dbReference type="InterPro" id="IPR036097">
    <property type="entry name" value="HisK_dim/P_sf"/>
</dbReference>
<dbReference type="InterPro" id="IPR000700">
    <property type="entry name" value="PAS-assoc_C"/>
</dbReference>
<feature type="domain" description="PAS" evidence="8">
    <location>
        <begin position="448"/>
        <end position="520"/>
    </location>
</feature>
<dbReference type="SUPFAM" id="SSF55785">
    <property type="entry name" value="PYP-like sensor domain (PAS domain)"/>
    <property type="match status" value="4"/>
</dbReference>
<evidence type="ECO:0000313" key="10">
    <source>
        <dbReference type="EMBL" id="AWI24590.1"/>
    </source>
</evidence>
<dbReference type="Proteomes" id="UP000244937">
    <property type="component" value="Chromosome"/>
</dbReference>
<evidence type="ECO:0000256" key="1">
    <source>
        <dbReference type="ARBA" id="ARBA00000085"/>
    </source>
</evidence>